<reference evidence="1" key="1">
    <citation type="submission" date="2014-11" db="EMBL/GenBank/DDBJ databases">
        <authorList>
            <person name="Amaro Gonzalez C."/>
        </authorList>
    </citation>
    <scope>NUCLEOTIDE SEQUENCE</scope>
</reference>
<sequence>MIVLRCALSLPGSGVMLFKSRCLSVPGVTEGSRPCMLAHR</sequence>
<name>A0A0E9UC63_ANGAN</name>
<dbReference type="EMBL" id="GBXM01045161">
    <property type="protein sequence ID" value="JAH63416.1"/>
    <property type="molecule type" value="Transcribed_RNA"/>
</dbReference>
<protein>
    <submittedName>
        <fullName evidence="1">Uncharacterized protein</fullName>
    </submittedName>
</protein>
<accession>A0A0E9UC63</accession>
<reference evidence="1" key="2">
    <citation type="journal article" date="2015" name="Fish Shellfish Immunol.">
        <title>Early steps in the European eel (Anguilla anguilla)-Vibrio vulnificus interaction in the gills: Role of the RtxA13 toxin.</title>
        <authorList>
            <person name="Callol A."/>
            <person name="Pajuelo D."/>
            <person name="Ebbesson L."/>
            <person name="Teles M."/>
            <person name="MacKenzie S."/>
            <person name="Amaro C."/>
        </authorList>
    </citation>
    <scope>NUCLEOTIDE SEQUENCE</scope>
</reference>
<proteinExistence type="predicted"/>
<evidence type="ECO:0000313" key="1">
    <source>
        <dbReference type="EMBL" id="JAH63416.1"/>
    </source>
</evidence>
<dbReference type="AlphaFoldDB" id="A0A0E9UC63"/>
<organism evidence="1">
    <name type="scientific">Anguilla anguilla</name>
    <name type="common">European freshwater eel</name>
    <name type="synonym">Muraena anguilla</name>
    <dbReference type="NCBI Taxonomy" id="7936"/>
    <lineage>
        <taxon>Eukaryota</taxon>
        <taxon>Metazoa</taxon>
        <taxon>Chordata</taxon>
        <taxon>Craniata</taxon>
        <taxon>Vertebrata</taxon>
        <taxon>Euteleostomi</taxon>
        <taxon>Actinopterygii</taxon>
        <taxon>Neopterygii</taxon>
        <taxon>Teleostei</taxon>
        <taxon>Anguilliformes</taxon>
        <taxon>Anguillidae</taxon>
        <taxon>Anguilla</taxon>
    </lineage>
</organism>